<comment type="caution">
    <text evidence="7">The sequence shown here is derived from an EMBL/GenBank/DDBJ whole genome shotgun (WGS) entry which is preliminary data.</text>
</comment>
<feature type="active site" description="Nucleophile" evidence="4">
    <location>
        <position position="561"/>
    </location>
</feature>
<dbReference type="Pfam" id="PF05958">
    <property type="entry name" value="tRNA_U5-meth_tr"/>
    <property type="match status" value="1"/>
</dbReference>
<dbReference type="Gene3D" id="3.40.50.150">
    <property type="entry name" value="Vaccinia Virus protein VP39"/>
    <property type="match status" value="1"/>
</dbReference>
<dbReference type="PROSITE" id="PS51687">
    <property type="entry name" value="SAM_MT_RNA_M5U"/>
    <property type="match status" value="1"/>
</dbReference>
<dbReference type="CDD" id="cd02440">
    <property type="entry name" value="AdoMet_MTases"/>
    <property type="match status" value="1"/>
</dbReference>
<dbReference type="PANTHER" id="PTHR11061">
    <property type="entry name" value="RNA M5U METHYLTRANSFERASE"/>
    <property type="match status" value="1"/>
</dbReference>
<dbReference type="NCBIfam" id="TIGR00479">
    <property type="entry name" value="rumA"/>
    <property type="match status" value="1"/>
</dbReference>
<organism evidence="7 8">
    <name type="scientific">Eisenbergiella massiliensis</name>
    <dbReference type="NCBI Taxonomy" id="1720294"/>
    <lineage>
        <taxon>Bacteria</taxon>
        <taxon>Bacillati</taxon>
        <taxon>Bacillota</taxon>
        <taxon>Clostridia</taxon>
        <taxon>Lachnospirales</taxon>
        <taxon>Lachnospiraceae</taxon>
        <taxon>Eisenbergiella</taxon>
    </lineage>
</organism>
<accession>A0A3E3I7E1</accession>
<feature type="compositionally biased region" description="Basic and acidic residues" evidence="6">
    <location>
        <begin position="1"/>
        <end position="80"/>
    </location>
</feature>
<dbReference type="InterPro" id="IPR029063">
    <property type="entry name" value="SAM-dependent_MTases_sf"/>
</dbReference>
<reference evidence="7 8" key="1">
    <citation type="submission" date="2018-08" db="EMBL/GenBank/DDBJ databases">
        <title>A genome reference for cultivated species of the human gut microbiota.</title>
        <authorList>
            <person name="Zou Y."/>
            <person name="Xue W."/>
            <person name="Luo G."/>
        </authorList>
    </citation>
    <scope>NUCLEOTIDE SEQUENCE [LARGE SCALE GENOMIC DNA]</scope>
    <source>
        <strain evidence="7 8">AF26-4BH</strain>
    </source>
</reference>
<comment type="similarity">
    <text evidence="4">Belongs to the class I-like SAM-binding methyltransferase superfamily. RNA M5U methyltransferase family.</text>
</comment>
<feature type="active site" evidence="5">
    <location>
        <position position="561"/>
    </location>
</feature>
<feature type="binding site" evidence="4">
    <location>
        <position position="486"/>
    </location>
    <ligand>
        <name>S-adenosyl-L-methionine</name>
        <dbReference type="ChEBI" id="CHEBI:59789"/>
    </ligand>
</feature>
<dbReference type="PROSITE" id="PS01231">
    <property type="entry name" value="TRMA_2"/>
    <property type="match status" value="1"/>
</dbReference>
<dbReference type="Proteomes" id="UP000261166">
    <property type="component" value="Unassembled WGS sequence"/>
</dbReference>
<sequence length="696" mass="77727">MEKKRGNEMTGREYKDGGNSRGDGKRREKGNWDEIGGDSRGRDNKSRENKSRDNMRWDGKVRVSKCRDDISSDSKGRDNKSSNVAAQNFIGKDSVSKRVKVRKDKIRSGRPSEGRGAAGRTSAGKYKDEEEKSAAGRSMFGKADGRSVSGRTISGKSMDGKSVAGRNMSGKSAYGKNVSQKYTSGQDKSSGRQQYDQRNKSVSKKNEVDAKSDIAQRSGRRETKCPYEKKCGSCRYLYLSYEEQLKKKEAFVRQELEKCPELKGHFNPIIGMENPWNYRNKVTAIFDRDRKGNPVSGVYEEGTHNVIPVERCLIEDELADRIIGTIRGMLKSFKIKVYDEDTRYGLLRYVLVRRAFATGEVMVVLVTASPVLPSKRNFTNALLKAHPEITTVIQNVNTRTDSLILGDKQQVLYGKGYIEDVLCGCRFRISPASFYQINPVQTEKLYKKAIELAGLKGTETVIDAYCGIGTIGLIASSKAKNVISVELNPDAVKDAIVNAKINGIKNVRFYKADAGQFLTQMAEEGAKADVLLMDPPRSGSTEEFLQSAALLGPEKIVYISCNPVTLGRDLMVLRKLGYRAEEVWPVDMFPWSGHVETVVLLSQQKPDDTIEIDLDLDELDATSAELKATYQEIKDYVLKEFGLKVSSLYISQVKRKCGIEVGENYNLPKSENARVPQCPKEKEDAIKAALKYYAMI</sequence>
<keyword evidence="1 4" id="KW-0489">Methyltransferase</keyword>
<keyword evidence="2 4" id="KW-0808">Transferase</keyword>
<name>A0A3E3I7E1_9FIRM</name>
<dbReference type="PANTHER" id="PTHR11061:SF30">
    <property type="entry name" value="TRNA (URACIL(54)-C(5))-METHYLTRANSFERASE"/>
    <property type="match status" value="1"/>
</dbReference>
<dbReference type="GO" id="GO:0070475">
    <property type="term" value="P:rRNA base methylation"/>
    <property type="evidence" value="ECO:0007669"/>
    <property type="project" value="TreeGrafter"/>
</dbReference>
<feature type="region of interest" description="Disordered" evidence="6">
    <location>
        <begin position="1"/>
        <end position="222"/>
    </location>
</feature>
<keyword evidence="3 4" id="KW-0949">S-adenosyl-L-methionine</keyword>
<dbReference type="PROSITE" id="PS01230">
    <property type="entry name" value="TRMA_1"/>
    <property type="match status" value="1"/>
</dbReference>
<dbReference type="EMBL" id="QVLU01000049">
    <property type="protein sequence ID" value="RGE62334.1"/>
    <property type="molecule type" value="Genomic_DNA"/>
</dbReference>
<feature type="binding site" evidence="4">
    <location>
        <position position="534"/>
    </location>
    <ligand>
        <name>S-adenosyl-L-methionine</name>
        <dbReference type="ChEBI" id="CHEBI:59789"/>
    </ligand>
</feature>
<feature type="compositionally biased region" description="Basic and acidic residues" evidence="6">
    <location>
        <begin position="125"/>
        <end position="134"/>
    </location>
</feature>
<protein>
    <submittedName>
        <fullName evidence="7">23S rRNA (Uracil(1939)-C(5))-methyltransferase RlmD</fullName>
        <ecNumber evidence="7">2.1.1.190</ecNumber>
    </submittedName>
</protein>
<dbReference type="InterPro" id="IPR030390">
    <property type="entry name" value="MeTrfase_TrmA_AS"/>
</dbReference>
<evidence type="ECO:0000256" key="3">
    <source>
        <dbReference type="ARBA" id="ARBA00022691"/>
    </source>
</evidence>
<evidence type="ECO:0000256" key="2">
    <source>
        <dbReference type="ARBA" id="ARBA00022679"/>
    </source>
</evidence>
<feature type="compositionally biased region" description="Basic and acidic residues" evidence="6">
    <location>
        <begin position="195"/>
        <end position="222"/>
    </location>
</feature>
<dbReference type="AlphaFoldDB" id="A0A3E3I7E1"/>
<dbReference type="EC" id="2.1.1.190" evidence="7"/>
<proteinExistence type="inferred from homology"/>
<dbReference type="GO" id="GO:0070041">
    <property type="term" value="F:rRNA (uridine-C5-)-methyltransferase activity"/>
    <property type="evidence" value="ECO:0007669"/>
    <property type="project" value="TreeGrafter"/>
</dbReference>
<dbReference type="InterPro" id="IPR010280">
    <property type="entry name" value="U5_MeTrfase_fam"/>
</dbReference>
<dbReference type="Gene3D" id="2.40.50.1070">
    <property type="match status" value="1"/>
</dbReference>
<evidence type="ECO:0000313" key="8">
    <source>
        <dbReference type="Proteomes" id="UP000261166"/>
    </source>
</evidence>
<evidence type="ECO:0000256" key="6">
    <source>
        <dbReference type="SAM" id="MobiDB-lite"/>
    </source>
</evidence>
<feature type="binding site" evidence="4">
    <location>
        <position position="436"/>
    </location>
    <ligand>
        <name>S-adenosyl-L-methionine</name>
        <dbReference type="ChEBI" id="CHEBI:59789"/>
    </ligand>
</feature>
<gene>
    <name evidence="7" type="primary">rlmD</name>
    <name evidence="7" type="ORF">DWY69_28845</name>
</gene>
<dbReference type="FunFam" id="2.40.50.1070:FF:000003">
    <property type="entry name" value="23S rRNA (Uracil-5-)-methyltransferase RumA"/>
    <property type="match status" value="1"/>
</dbReference>
<feature type="binding site" evidence="4">
    <location>
        <position position="465"/>
    </location>
    <ligand>
        <name>S-adenosyl-L-methionine</name>
        <dbReference type="ChEBI" id="CHEBI:59789"/>
    </ligand>
</feature>
<dbReference type="OrthoDB" id="9804590at2"/>
<evidence type="ECO:0000313" key="7">
    <source>
        <dbReference type="EMBL" id="RGE62334.1"/>
    </source>
</evidence>
<dbReference type="InterPro" id="IPR030391">
    <property type="entry name" value="MeTrfase_TrmA_CS"/>
</dbReference>
<dbReference type="SUPFAM" id="SSF53335">
    <property type="entry name" value="S-adenosyl-L-methionine-dependent methyltransferases"/>
    <property type="match status" value="1"/>
</dbReference>
<evidence type="ECO:0000256" key="5">
    <source>
        <dbReference type="PROSITE-ProRule" id="PRU10015"/>
    </source>
</evidence>
<evidence type="ECO:0000256" key="1">
    <source>
        <dbReference type="ARBA" id="ARBA00022603"/>
    </source>
</evidence>
<evidence type="ECO:0000256" key="4">
    <source>
        <dbReference type="PROSITE-ProRule" id="PRU01024"/>
    </source>
</evidence>
<feature type="compositionally biased region" description="Polar residues" evidence="6">
    <location>
        <begin position="177"/>
        <end position="194"/>
    </location>
</feature>
<dbReference type="FunFam" id="3.40.50.150:FF:000009">
    <property type="entry name" value="23S rRNA (Uracil(1939)-C(5))-methyltransferase RlmD"/>
    <property type="match status" value="1"/>
</dbReference>